<dbReference type="InterPro" id="IPR050816">
    <property type="entry name" value="Flavin-dep_Halogenase_NPB"/>
</dbReference>
<dbReference type="AlphaFoldDB" id="A0A7W9EVW9"/>
<dbReference type="PANTHER" id="PTHR43747">
    <property type="entry name" value="FAD-BINDING PROTEIN"/>
    <property type="match status" value="1"/>
</dbReference>
<feature type="binding site" evidence="1">
    <location>
        <position position="343"/>
    </location>
    <ligand>
        <name>L-tryptophan</name>
        <dbReference type="ChEBI" id="CHEBI:57912"/>
    </ligand>
</feature>
<dbReference type="InterPro" id="IPR033856">
    <property type="entry name" value="Trp_halogen"/>
</dbReference>
<dbReference type="Pfam" id="PF04820">
    <property type="entry name" value="Trp_halogenase"/>
    <property type="match status" value="1"/>
</dbReference>
<dbReference type="SUPFAM" id="SSF51905">
    <property type="entry name" value="FAD/NAD(P)-binding domain"/>
    <property type="match status" value="1"/>
</dbReference>
<dbReference type="Proteomes" id="UP000546200">
    <property type="component" value="Unassembled WGS sequence"/>
</dbReference>
<dbReference type="PIRSF" id="PIRSF011396">
    <property type="entry name" value="Trp_halogenase"/>
    <property type="match status" value="1"/>
</dbReference>
<protein>
    <submittedName>
        <fullName evidence="2">Tryptophan halogenase</fullName>
        <ecNumber evidence="2">1.14.19.9</ecNumber>
    </submittedName>
</protein>
<sequence>MPAPLDGPMRRVVVVGGGIIGWSAAAALRRRMPSLAVTIVPVPPPANALADLVPGTLPSVVGFHDDLGLRDEDAVVRAGSFYRLGTAFEGWAGKRPSYVHAYGTHGQPFGTASFHHHWVRAAAAAGDTAPFDAHSPAAALARAGRFAPPISDAGSPFAGIEHGLVLDLPSYAAMLSAFARHVGVVVREGAVRDVRLRENGFVDALLLEDGSELDGDLFVDATGPQATIRATMDGDWEDWSRWLPADRLLIGDGPPRAEPSALDRAVAMPAGWRWVSETPNRTAHGMLYASADLSTEAAARAFRGATGLNAPAPVTLRQGTRPEPWRANCVAIGDAAMSIEPLEWTNLHLAHSAIDRVIAMMPGHACHPLELADYNRQAAAEVARVRDFVALHYATSNRPEPFWQRAAAAEPPASLAYTLRLFAERGRLPFFEEETFAKDSWLSVLIGQGVIPRRTDPLIDTVPAFQSDQAMAGWRAAIEAALPSFPTPAAYLGAQKRQISA</sequence>
<reference evidence="2 3" key="1">
    <citation type="submission" date="2020-08" db="EMBL/GenBank/DDBJ databases">
        <title>Genomic Encyclopedia of Type Strains, Phase IV (KMG-IV): sequencing the most valuable type-strain genomes for metagenomic binning, comparative biology and taxonomic classification.</title>
        <authorList>
            <person name="Goeker M."/>
        </authorList>
    </citation>
    <scope>NUCLEOTIDE SEQUENCE [LARGE SCALE GENOMIC DNA]</scope>
    <source>
        <strain evidence="2 3">DSM 100044</strain>
    </source>
</reference>
<accession>A0A7W9EVW9</accession>
<keyword evidence="2" id="KW-0560">Oxidoreductase</keyword>
<dbReference type="GO" id="GO:0000166">
    <property type="term" value="F:nucleotide binding"/>
    <property type="evidence" value="ECO:0007669"/>
    <property type="project" value="UniProtKB-KW"/>
</dbReference>
<keyword evidence="3" id="KW-1185">Reference proteome</keyword>
<dbReference type="InterPro" id="IPR006905">
    <property type="entry name" value="Flavin_halogenase"/>
</dbReference>
<keyword evidence="1" id="KW-0285">Flavoprotein</keyword>
<comment type="caution">
    <text evidence="2">The sequence shown here is derived from an EMBL/GenBank/DDBJ whole genome shotgun (WGS) entry which is preliminary data.</text>
</comment>
<feature type="binding site" evidence="1">
    <location>
        <position position="191"/>
    </location>
    <ligand>
        <name>FAD</name>
        <dbReference type="ChEBI" id="CHEBI:57692"/>
    </ligand>
</feature>
<evidence type="ECO:0000313" key="3">
    <source>
        <dbReference type="Proteomes" id="UP000546200"/>
    </source>
</evidence>
<dbReference type="Gene3D" id="3.50.50.60">
    <property type="entry name" value="FAD/NAD(P)-binding domain"/>
    <property type="match status" value="1"/>
</dbReference>
<dbReference type="GO" id="GO:0004497">
    <property type="term" value="F:monooxygenase activity"/>
    <property type="evidence" value="ECO:0007669"/>
    <property type="project" value="InterPro"/>
</dbReference>
<dbReference type="EMBL" id="JACIJK010000013">
    <property type="protein sequence ID" value="MBB5716675.1"/>
    <property type="molecule type" value="Genomic_DNA"/>
</dbReference>
<dbReference type="RefSeq" id="WP_184060156.1">
    <property type="nucleotide sequence ID" value="NZ_JACIJK010000013.1"/>
</dbReference>
<dbReference type="EC" id="1.14.19.9" evidence="2"/>
<organism evidence="2 3">
    <name type="scientific">Sphingomonas aerophila</name>
    <dbReference type="NCBI Taxonomy" id="1344948"/>
    <lineage>
        <taxon>Bacteria</taxon>
        <taxon>Pseudomonadati</taxon>
        <taxon>Pseudomonadota</taxon>
        <taxon>Alphaproteobacteria</taxon>
        <taxon>Sphingomonadales</taxon>
        <taxon>Sphingomonadaceae</taxon>
        <taxon>Sphingomonas</taxon>
    </lineage>
</organism>
<keyword evidence="1" id="KW-0547">Nucleotide-binding</keyword>
<dbReference type="PANTHER" id="PTHR43747:SF4">
    <property type="entry name" value="FLAVIN-DEPENDENT TRYPTOPHAN HALOGENASE"/>
    <property type="match status" value="1"/>
</dbReference>
<gene>
    <name evidence="2" type="ORF">FHS94_003547</name>
</gene>
<evidence type="ECO:0000256" key="1">
    <source>
        <dbReference type="PIRSR" id="PIRSR011396-2"/>
    </source>
</evidence>
<keyword evidence="1" id="KW-0274">FAD</keyword>
<evidence type="ECO:0000313" key="2">
    <source>
        <dbReference type="EMBL" id="MBB5716675.1"/>
    </source>
</evidence>
<name>A0A7W9EVW9_9SPHN</name>
<proteinExistence type="predicted"/>
<dbReference type="InterPro" id="IPR036188">
    <property type="entry name" value="FAD/NAD-bd_sf"/>
</dbReference>